<evidence type="ECO:0000259" key="2">
    <source>
        <dbReference type="PROSITE" id="PS51462"/>
    </source>
</evidence>
<dbReference type="Gene3D" id="3.90.79.10">
    <property type="entry name" value="Nucleoside Triphosphate Pyrophosphohydrolase"/>
    <property type="match status" value="1"/>
</dbReference>
<dbReference type="InterPro" id="IPR020476">
    <property type="entry name" value="Nudix_hydrolase"/>
</dbReference>
<dbReference type="GO" id="GO:0016787">
    <property type="term" value="F:hydrolase activity"/>
    <property type="evidence" value="ECO:0007669"/>
    <property type="project" value="UniProtKB-KW"/>
</dbReference>
<dbReference type="Pfam" id="PF00293">
    <property type="entry name" value="NUDIX"/>
    <property type="match status" value="1"/>
</dbReference>
<gene>
    <name evidence="3" type="ORF">ACFSBL_07175</name>
</gene>
<accession>A0ABD6DGJ2</accession>
<keyword evidence="4" id="KW-1185">Reference proteome</keyword>
<organism evidence="3 4">
    <name type="scientific">Haloarchaeobius litoreus</name>
    <dbReference type="NCBI Taxonomy" id="755306"/>
    <lineage>
        <taxon>Archaea</taxon>
        <taxon>Methanobacteriati</taxon>
        <taxon>Methanobacteriota</taxon>
        <taxon>Stenosarchaea group</taxon>
        <taxon>Halobacteria</taxon>
        <taxon>Halobacteriales</taxon>
        <taxon>Halorubellaceae</taxon>
        <taxon>Haloarchaeobius</taxon>
    </lineage>
</organism>
<dbReference type="Proteomes" id="UP001597034">
    <property type="component" value="Unassembled WGS sequence"/>
</dbReference>
<dbReference type="PANTHER" id="PTHR43736:SF1">
    <property type="entry name" value="DIHYDRONEOPTERIN TRIPHOSPHATE DIPHOSPHATASE"/>
    <property type="match status" value="1"/>
</dbReference>
<dbReference type="InterPro" id="IPR000086">
    <property type="entry name" value="NUDIX_hydrolase_dom"/>
</dbReference>
<evidence type="ECO:0000313" key="3">
    <source>
        <dbReference type="EMBL" id="MFD1645459.1"/>
    </source>
</evidence>
<proteinExistence type="predicted"/>
<protein>
    <submittedName>
        <fullName evidence="3">NUDIX domain-containing protein</fullName>
    </submittedName>
</protein>
<comment type="caution">
    <text evidence="3">The sequence shown here is derived from an EMBL/GenBank/DDBJ whole genome shotgun (WGS) entry which is preliminary data.</text>
</comment>
<dbReference type="EMBL" id="JBHUDO010000002">
    <property type="protein sequence ID" value="MFD1645459.1"/>
    <property type="molecule type" value="Genomic_DNA"/>
</dbReference>
<keyword evidence="1" id="KW-0378">Hydrolase</keyword>
<sequence>MVNFPPEFCPYCGTALERTSHDDGTFRYCTDCDRPVFHNPVPGTGIVVVDDEELLLVERGVGETAGDWMVPGGHVELGEHPHETAARELREETGLAVDSGDLTLFEARTAETQPGKEIVSLEYAVDREATTGELSAADDAVDAEFWTPDEFASSDESLRPNHADRFGHDDLGVLIAAANWAIR</sequence>
<dbReference type="AlphaFoldDB" id="A0ABD6DGJ2"/>
<dbReference type="InterPro" id="IPR020084">
    <property type="entry name" value="NUDIX_hydrolase_CS"/>
</dbReference>
<dbReference type="InterPro" id="IPR015797">
    <property type="entry name" value="NUDIX_hydrolase-like_dom_sf"/>
</dbReference>
<dbReference type="PRINTS" id="PR00502">
    <property type="entry name" value="NUDIXFAMILY"/>
</dbReference>
<feature type="domain" description="Nudix hydrolase" evidence="2">
    <location>
        <begin position="39"/>
        <end position="168"/>
    </location>
</feature>
<reference evidence="3 4" key="1">
    <citation type="journal article" date="2019" name="Int. J. Syst. Evol. Microbiol.">
        <title>The Global Catalogue of Microorganisms (GCM) 10K type strain sequencing project: providing services to taxonomists for standard genome sequencing and annotation.</title>
        <authorList>
            <consortium name="The Broad Institute Genomics Platform"/>
            <consortium name="The Broad Institute Genome Sequencing Center for Infectious Disease"/>
            <person name="Wu L."/>
            <person name="Ma J."/>
        </authorList>
    </citation>
    <scope>NUCLEOTIDE SEQUENCE [LARGE SCALE GENOMIC DNA]</scope>
    <source>
        <strain evidence="3 4">CGMCC 1.10390</strain>
    </source>
</reference>
<evidence type="ECO:0000256" key="1">
    <source>
        <dbReference type="ARBA" id="ARBA00022801"/>
    </source>
</evidence>
<dbReference type="RefSeq" id="WP_256399028.1">
    <property type="nucleotide sequence ID" value="NZ_JANHJR010000001.1"/>
</dbReference>
<dbReference type="PANTHER" id="PTHR43736">
    <property type="entry name" value="ADP-RIBOSE PYROPHOSPHATASE"/>
    <property type="match status" value="1"/>
</dbReference>
<dbReference type="PROSITE" id="PS51462">
    <property type="entry name" value="NUDIX"/>
    <property type="match status" value="1"/>
</dbReference>
<dbReference type="SUPFAM" id="SSF55811">
    <property type="entry name" value="Nudix"/>
    <property type="match status" value="1"/>
</dbReference>
<name>A0ABD6DGJ2_9EURY</name>
<dbReference type="PROSITE" id="PS00893">
    <property type="entry name" value="NUDIX_BOX"/>
    <property type="match status" value="1"/>
</dbReference>
<evidence type="ECO:0000313" key="4">
    <source>
        <dbReference type="Proteomes" id="UP001597034"/>
    </source>
</evidence>